<dbReference type="InterPro" id="IPR052164">
    <property type="entry name" value="Anthracycline_SecMetBiosynth"/>
</dbReference>
<accession>A0A1I1K0D4</accession>
<dbReference type="OrthoDB" id="9793039at2"/>
<organism evidence="2 3">
    <name type="scientific">Streptomyces aidingensis</name>
    <dbReference type="NCBI Taxonomy" id="910347"/>
    <lineage>
        <taxon>Bacteria</taxon>
        <taxon>Bacillati</taxon>
        <taxon>Actinomycetota</taxon>
        <taxon>Actinomycetes</taxon>
        <taxon>Kitasatosporales</taxon>
        <taxon>Streptomycetaceae</taxon>
        <taxon>Streptomyces</taxon>
    </lineage>
</organism>
<dbReference type="PANTHER" id="PTHR33993">
    <property type="entry name" value="GLYOXALASE-RELATED"/>
    <property type="match status" value="1"/>
</dbReference>
<dbReference type="InterPro" id="IPR037523">
    <property type="entry name" value="VOC_core"/>
</dbReference>
<dbReference type="STRING" id="910347.SAMN05421773_10439"/>
<dbReference type="Gene3D" id="3.10.180.10">
    <property type="entry name" value="2,3-Dihydroxybiphenyl 1,2-Dioxygenase, domain 1"/>
    <property type="match status" value="2"/>
</dbReference>
<dbReference type="SUPFAM" id="SSF54593">
    <property type="entry name" value="Glyoxalase/Bleomycin resistance protein/Dihydroxybiphenyl dioxygenase"/>
    <property type="match status" value="2"/>
</dbReference>
<evidence type="ECO:0000313" key="2">
    <source>
        <dbReference type="EMBL" id="SFC54437.1"/>
    </source>
</evidence>
<dbReference type="Pfam" id="PF00903">
    <property type="entry name" value="Glyoxalase"/>
    <property type="match status" value="2"/>
</dbReference>
<feature type="domain" description="VOC" evidence="1">
    <location>
        <begin position="146"/>
        <end position="270"/>
    </location>
</feature>
<dbReference type="PANTHER" id="PTHR33993:SF10">
    <property type="entry name" value="CONSERVED PROTEIN"/>
    <property type="match status" value="1"/>
</dbReference>
<dbReference type="EMBL" id="FOLM01000004">
    <property type="protein sequence ID" value="SFC54437.1"/>
    <property type="molecule type" value="Genomic_DNA"/>
</dbReference>
<reference evidence="2 3" key="1">
    <citation type="submission" date="2016-10" db="EMBL/GenBank/DDBJ databases">
        <authorList>
            <person name="de Groot N.N."/>
        </authorList>
    </citation>
    <scope>NUCLEOTIDE SEQUENCE [LARGE SCALE GENOMIC DNA]</scope>
    <source>
        <strain evidence="2 3">CGMCC 4.5739</strain>
    </source>
</reference>
<dbReference type="PROSITE" id="PS51819">
    <property type="entry name" value="VOC"/>
    <property type="match status" value="2"/>
</dbReference>
<gene>
    <name evidence="2" type="ORF">SAMN05421773_10439</name>
</gene>
<protein>
    <recommendedName>
        <fullName evidence="1">VOC domain-containing protein</fullName>
    </recommendedName>
</protein>
<dbReference type="InterPro" id="IPR029068">
    <property type="entry name" value="Glyas_Bleomycin-R_OHBP_Dase"/>
</dbReference>
<keyword evidence="3" id="KW-1185">Reference proteome</keyword>
<evidence type="ECO:0000259" key="1">
    <source>
        <dbReference type="PROSITE" id="PS51819"/>
    </source>
</evidence>
<proteinExistence type="predicted"/>
<dbReference type="InterPro" id="IPR004360">
    <property type="entry name" value="Glyas_Fos-R_dOase_dom"/>
</dbReference>
<dbReference type="Proteomes" id="UP000199207">
    <property type="component" value="Unassembled WGS sequence"/>
</dbReference>
<name>A0A1I1K0D4_9ACTN</name>
<feature type="domain" description="VOC" evidence="1">
    <location>
        <begin position="10"/>
        <end position="132"/>
    </location>
</feature>
<dbReference type="AlphaFoldDB" id="A0A1I1K0D4"/>
<sequence>MLTTDYVPGSACWVELGTPDVRAAAQFYGDLFGWEFQPLGPEGGEHSRTAAGRGYGLLTLDGRVAAGLGPLPEAQARSAWLLCFSSPDAEATARAVAAAGGRVARQPVDVPADGRMAWCTDPAGALFAVWQPAARKGLEALAKEGSLCWTELYTTDGTGAKKFYRHVFGWREEDVRLSGAGTGNYTVVATADGGPERSLGGIMQLPERHLRKDGGPYWQPYFEVPDCDVIAAAVLARGGRLHMEPTSHEGIGRIALCTDRFGANFAVITSEIPPPPV</sequence>
<dbReference type="CDD" id="cd07247">
    <property type="entry name" value="SgaA_N_like"/>
    <property type="match status" value="2"/>
</dbReference>
<evidence type="ECO:0000313" key="3">
    <source>
        <dbReference type="Proteomes" id="UP000199207"/>
    </source>
</evidence>
<dbReference type="RefSeq" id="WP_093838333.1">
    <property type="nucleotide sequence ID" value="NZ_FOLM01000004.1"/>
</dbReference>